<sequence length="548" mass="60427">MSSFLSTGIKGSFIAGSNKLSASSLNDRSQEPHIIGYPDGWRTGKTEAWYKSQPTTTFTHLQYRKEHESPFYHEFVVAELDNNTLCRFDRRGDVGTRANAFTTQGITAEDSAHVFSKSHELSKSMNANSDMLLRLHFPQGRDLLSILSICYAIQHDGATKPYDLFRFNCYFFSWTIITCTIRATVDWAVLCKNTEIWKALVKNTMDGLTSSPSRLERLKTTSRAIFGLDTTGGPALPAVPQRRFTPFLGSGYLVKVLCDDLDSNRSTIQQSLTDLLFRSTIKNAILDMSHKSAKAAATLAARNHAAQAACDTSMEAVIQSMWPTILENEAGGQLWEDRCRSVEECVRRAADAAADAAIRYQLITPPATPPPNSHSSPPPTPVETPVTPIPKANWEDAWNAAWAESWAALHGKNSGSGVASAAISQRSKTAWHKAWREACRASGEYVPVVSCGVADFVMQNLPEAPPEVLKIEATAQPNNVKFMIKAFTSSEGPITTLQEWIQKRIVDHCNRVANVTAGAVPLDSSHHKIEDAMRRVWVATVLLTDQTP</sequence>
<evidence type="ECO:0000313" key="2">
    <source>
        <dbReference type="EMBL" id="KAB5591462.1"/>
    </source>
</evidence>
<evidence type="ECO:0000256" key="1">
    <source>
        <dbReference type="SAM" id="MobiDB-lite"/>
    </source>
</evidence>
<dbReference type="OrthoDB" id="3202041at2759"/>
<dbReference type="Proteomes" id="UP000383932">
    <property type="component" value="Unassembled WGS sequence"/>
</dbReference>
<accession>A0A5N5QI93</accession>
<gene>
    <name evidence="2" type="ORF">CTheo_5107</name>
</gene>
<protein>
    <submittedName>
        <fullName evidence="2">Uncharacterized protein</fullName>
    </submittedName>
</protein>
<keyword evidence="3" id="KW-1185">Reference proteome</keyword>
<comment type="caution">
    <text evidence="2">The sequence shown here is derived from an EMBL/GenBank/DDBJ whole genome shotgun (WGS) entry which is preliminary data.</text>
</comment>
<evidence type="ECO:0000313" key="3">
    <source>
        <dbReference type="Proteomes" id="UP000383932"/>
    </source>
</evidence>
<proteinExistence type="predicted"/>
<dbReference type="AlphaFoldDB" id="A0A5N5QI93"/>
<dbReference type="EMBL" id="SSOP01000104">
    <property type="protein sequence ID" value="KAB5591462.1"/>
    <property type="molecule type" value="Genomic_DNA"/>
</dbReference>
<organism evidence="2 3">
    <name type="scientific">Ceratobasidium theobromae</name>
    <dbReference type="NCBI Taxonomy" id="1582974"/>
    <lineage>
        <taxon>Eukaryota</taxon>
        <taxon>Fungi</taxon>
        <taxon>Dikarya</taxon>
        <taxon>Basidiomycota</taxon>
        <taxon>Agaricomycotina</taxon>
        <taxon>Agaricomycetes</taxon>
        <taxon>Cantharellales</taxon>
        <taxon>Ceratobasidiaceae</taxon>
        <taxon>Ceratobasidium</taxon>
    </lineage>
</organism>
<feature type="compositionally biased region" description="Pro residues" evidence="1">
    <location>
        <begin position="366"/>
        <end position="382"/>
    </location>
</feature>
<name>A0A5N5QI93_9AGAM</name>
<feature type="region of interest" description="Disordered" evidence="1">
    <location>
        <begin position="363"/>
        <end position="388"/>
    </location>
</feature>
<reference evidence="2 3" key="1">
    <citation type="journal article" date="2019" name="Fungal Biol. Biotechnol.">
        <title>Draft genome sequence of fastidious pathogen Ceratobasidium theobromae, which causes vascular-streak dieback in Theobroma cacao.</title>
        <authorList>
            <person name="Ali S.S."/>
            <person name="Asman A."/>
            <person name="Shao J."/>
            <person name="Firmansyah A.P."/>
            <person name="Susilo A.W."/>
            <person name="Rosmana A."/>
            <person name="McMahon P."/>
            <person name="Junaid M."/>
            <person name="Guest D."/>
            <person name="Kheng T.Y."/>
            <person name="Meinhardt L.W."/>
            <person name="Bailey B.A."/>
        </authorList>
    </citation>
    <scope>NUCLEOTIDE SEQUENCE [LARGE SCALE GENOMIC DNA]</scope>
    <source>
        <strain evidence="2 3">CT2</strain>
    </source>
</reference>